<dbReference type="GO" id="GO:0016787">
    <property type="term" value="F:hydrolase activity"/>
    <property type="evidence" value="ECO:0007669"/>
    <property type="project" value="UniProtKB-KW"/>
</dbReference>
<proteinExistence type="predicted"/>
<accession>A0A857J7T6</accession>
<evidence type="ECO:0000313" key="3">
    <source>
        <dbReference type="Proteomes" id="UP000464787"/>
    </source>
</evidence>
<protein>
    <submittedName>
        <fullName evidence="2">Amidohydrolase family protein</fullName>
    </submittedName>
</protein>
<evidence type="ECO:0000313" key="2">
    <source>
        <dbReference type="EMBL" id="QHI99926.1"/>
    </source>
</evidence>
<reference evidence="2 3" key="1">
    <citation type="submission" date="2020-01" db="EMBL/GenBank/DDBJ databases">
        <title>Genome sequencing of strain KACC 21265.</title>
        <authorList>
            <person name="Heo J."/>
            <person name="Kim S.-J."/>
            <person name="Kim J.-S."/>
            <person name="Hong S.-B."/>
            <person name="Kwon S.-W."/>
        </authorList>
    </citation>
    <scope>NUCLEOTIDE SEQUENCE [LARGE SCALE GENOMIC DNA]</scope>
    <source>
        <strain evidence="2 3">KACC 21265</strain>
    </source>
</reference>
<dbReference type="EMBL" id="CP047650">
    <property type="protein sequence ID" value="QHI99926.1"/>
    <property type="molecule type" value="Genomic_DNA"/>
</dbReference>
<name>A0A857J7T6_9BURK</name>
<feature type="compositionally biased region" description="Low complexity" evidence="1">
    <location>
        <begin position="26"/>
        <end position="39"/>
    </location>
</feature>
<dbReference type="InterPro" id="IPR032466">
    <property type="entry name" value="Metal_Hydrolase"/>
</dbReference>
<organism evidence="2 3">
    <name type="scientific">Xylophilus rhododendri</name>
    <dbReference type="NCBI Taxonomy" id="2697032"/>
    <lineage>
        <taxon>Bacteria</taxon>
        <taxon>Pseudomonadati</taxon>
        <taxon>Pseudomonadota</taxon>
        <taxon>Betaproteobacteria</taxon>
        <taxon>Burkholderiales</taxon>
        <taxon>Xylophilus</taxon>
    </lineage>
</organism>
<feature type="region of interest" description="Disordered" evidence="1">
    <location>
        <begin position="1"/>
        <end position="55"/>
    </location>
</feature>
<evidence type="ECO:0000256" key="1">
    <source>
        <dbReference type="SAM" id="MobiDB-lite"/>
    </source>
</evidence>
<dbReference type="Gene3D" id="3.20.20.140">
    <property type="entry name" value="Metal-dependent hydrolases"/>
    <property type="match status" value="1"/>
</dbReference>
<dbReference type="KEGG" id="xyk:GT347_19230"/>
<dbReference type="SUPFAM" id="SSF51556">
    <property type="entry name" value="Metallo-dependent hydrolases"/>
    <property type="match status" value="1"/>
</dbReference>
<feature type="compositionally biased region" description="Basic and acidic residues" evidence="1">
    <location>
        <begin position="9"/>
        <end position="19"/>
    </location>
</feature>
<keyword evidence="3" id="KW-1185">Reference proteome</keyword>
<dbReference type="Proteomes" id="UP000464787">
    <property type="component" value="Chromosome"/>
</dbReference>
<dbReference type="AlphaFoldDB" id="A0A857J7T6"/>
<keyword evidence="2" id="KW-0378">Hydrolase</keyword>
<gene>
    <name evidence="2" type="ORF">GT347_19230</name>
</gene>
<dbReference type="RefSeq" id="WP_160553737.1">
    <property type="nucleotide sequence ID" value="NZ_CP047650.1"/>
</dbReference>
<sequence length="480" mass="52348">MFLPSISGDRARSPTRRADAATSTSGDPARAGDGPGADAELPAGDTRRQGGTAEAGTQTLMHDSHCHLASGYAAVHMHDFSATLAESLLRQVALLDAAGVDCCLCMGIPTRIEGGALSCGCGHDFHALGRSYYMPDELRDNTRPITVADLQALRRIGQYYNPAVDWQLAHALGSLPAEVRRRLLASVTGMPLHDPNGVHDVMRLKRDHPGVFFWAGEFTLRKGVVETQNRSYQPDFSPEAAIHAYLAFFARASMGATMHCDVSEELECVRTGQAGRAEYFEDVWGLFTRHPGNVIVWAHLGGLGKYSPPSPRHEDNLRRLLNAFPNVYIDMSWDVVAAHYSPCPAPSLNSSQAQRDAFDPAADLLLRRRRIAALAAVISEFPTRFLCGSDSLVAMRAQSLTASYAIYSGFGQGPGSAAWGGLFDQLSSGTLELVLRLNTARLYRRARRHGLEYERQGLLADMRAIQAQATMSGRTPNRWP</sequence>